<evidence type="ECO:0000313" key="3">
    <source>
        <dbReference type="EMBL" id="GLS62403.1"/>
    </source>
</evidence>
<accession>A0A512J1I0</accession>
<feature type="region of interest" description="Disordered" evidence="1">
    <location>
        <begin position="647"/>
        <end position="666"/>
    </location>
</feature>
<organism evidence="2 4">
    <name type="scientific">Methylobacterium oxalidis</name>
    <dbReference type="NCBI Taxonomy" id="944322"/>
    <lineage>
        <taxon>Bacteria</taxon>
        <taxon>Pseudomonadati</taxon>
        <taxon>Pseudomonadota</taxon>
        <taxon>Alphaproteobacteria</taxon>
        <taxon>Hyphomicrobiales</taxon>
        <taxon>Methylobacteriaceae</taxon>
        <taxon>Methylobacterium</taxon>
    </lineage>
</organism>
<dbReference type="EMBL" id="BSPK01000008">
    <property type="protein sequence ID" value="GLS62403.1"/>
    <property type="molecule type" value="Genomic_DNA"/>
</dbReference>
<keyword evidence="5" id="KW-1185">Reference proteome</keyword>
<reference evidence="2 4" key="3">
    <citation type="submission" date="2019-07" db="EMBL/GenBank/DDBJ databases">
        <title>Whole genome shotgun sequence of Methylobacterium oxalidis NBRC 107715.</title>
        <authorList>
            <person name="Hosoyama A."/>
            <person name="Uohara A."/>
            <person name="Ohji S."/>
            <person name="Ichikawa N."/>
        </authorList>
    </citation>
    <scope>NUCLEOTIDE SEQUENCE [LARGE SCALE GENOMIC DNA]</scope>
    <source>
        <strain evidence="2 4">NBRC 107715</strain>
    </source>
</reference>
<dbReference type="OrthoDB" id="7968592at2"/>
<dbReference type="Proteomes" id="UP001156856">
    <property type="component" value="Unassembled WGS sequence"/>
</dbReference>
<evidence type="ECO:0000313" key="5">
    <source>
        <dbReference type="Proteomes" id="UP001156856"/>
    </source>
</evidence>
<evidence type="ECO:0000313" key="2">
    <source>
        <dbReference type="EMBL" id="GEP03820.1"/>
    </source>
</evidence>
<reference evidence="5" key="2">
    <citation type="journal article" date="2019" name="Int. J. Syst. Evol. Microbiol.">
        <title>The Global Catalogue of Microorganisms (GCM) 10K type strain sequencing project: providing services to taxonomists for standard genome sequencing and annotation.</title>
        <authorList>
            <consortium name="The Broad Institute Genomics Platform"/>
            <consortium name="The Broad Institute Genome Sequencing Center for Infectious Disease"/>
            <person name="Wu L."/>
            <person name="Ma J."/>
        </authorList>
    </citation>
    <scope>NUCLEOTIDE SEQUENCE [LARGE SCALE GENOMIC DNA]</scope>
    <source>
        <strain evidence="5">NBRC 107715</strain>
    </source>
</reference>
<name>A0A512J1I0_9HYPH</name>
<dbReference type="Proteomes" id="UP000321960">
    <property type="component" value="Unassembled WGS sequence"/>
</dbReference>
<dbReference type="RefSeq" id="WP_147025485.1">
    <property type="nucleotide sequence ID" value="NZ_BJZU01000028.1"/>
</dbReference>
<evidence type="ECO:0000313" key="4">
    <source>
        <dbReference type="Proteomes" id="UP000321960"/>
    </source>
</evidence>
<dbReference type="AlphaFoldDB" id="A0A512J1I0"/>
<dbReference type="EMBL" id="BJZU01000028">
    <property type="protein sequence ID" value="GEP03820.1"/>
    <property type="molecule type" value="Genomic_DNA"/>
</dbReference>
<reference evidence="3" key="1">
    <citation type="journal article" date="2014" name="Int. J. Syst. Evol. Microbiol.">
        <title>Complete genome of a new Firmicutes species belonging to the dominant human colonic microbiota ('Ruminococcus bicirculans') reveals two chromosomes and a selective capacity to utilize plant glucans.</title>
        <authorList>
            <consortium name="NISC Comparative Sequencing Program"/>
            <person name="Wegmann U."/>
            <person name="Louis P."/>
            <person name="Goesmann A."/>
            <person name="Henrissat B."/>
            <person name="Duncan S.H."/>
            <person name="Flint H.J."/>
        </authorList>
    </citation>
    <scope>NUCLEOTIDE SEQUENCE</scope>
    <source>
        <strain evidence="3">NBRC 107715</strain>
    </source>
</reference>
<reference evidence="3" key="4">
    <citation type="submission" date="2023-01" db="EMBL/GenBank/DDBJ databases">
        <title>Draft genome sequence of Methylobacterium oxalidis strain NBRC 107715.</title>
        <authorList>
            <person name="Sun Q."/>
            <person name="Mori K."/>
        </authorList>
    </citation>
    <scope>NUCLEOTIDE SEQUENCE</scope>
    <source>
        <strain evidence="3">NBRC 107715</strain>
    </source>
</reference>
<sequence length="666" mass="72642">MASDSFSEPGSVAPSDLIRRLLDDGDAQDLGDIPVDELAAAAADHAAEVEGARLFVILAEHPRAEATTKALVAVAENADVLAMMEIASWLGRGGQVPPTHRQGLGRVFLERAADRSAHYGTRSQALKAAMIMAQSERSLLRRLQADLLDLDPSDDGIYLRHAARVAGAVLAHEPADDLRHKLTELADVEDAEDEAAVELGLDALRTGLGATTPKTALDAFGRARGWFARAEDATETRLDARLYRNCLDMLVAFQEGRTGEDLPERIDTVTRSAFEYTAYLTVNDREPETSSWLTAKDLERVHWTSLALRLGAVTDKISRSAWLKVAAVMEEELLSVYAASRTMFRRGSDGGLEQVVRPMIVGAMQRELRSLDILEHWIEENAGSAYLPEAMSLGDLVGQARVDLVTHRPSGAADGSSPTAAIIEHLPAQVRETVSARIEADAVILYDETVSRTVDEVLGTALAALAGNVDYGGREDVRSFVDVLLLEVTRFVVSRYNLSKATYPGVAYLFNRDADNPPLEADLQHDFVNFLMGSRLAEICRPEARDLGGGRVDVLFTYRWMKTTSELKRSFPKLTLSDLVDRYGPQAISYQGTNIALSMLMVLDLHDRAGAQPDIRDQIGVHHRTVADSSVETAVVLFRVQGKRHTPSDVPEAALTPSGANQASDE</sequence>
<comment type="caution">
    <text evidence="2">The sequence shown here is derived from an EMBL/GenBank/DDBJ whole genome shotgun (WGS) entry which is preliminary data.</text>
</comment>
<gene>
    <name evidence="3" type="ORF">GCM10007888_07840</name>
    <name evidence="2" type="ORF">MOX02_18580</name>
</gene>
<protein>
    <submittedName>
        <fullName evidence="2">Uncharacterized protein</fullName>
    </submittedName>
</protein>
<proteinExistence type="predicted"/>
<evidence type="ECO:0000256" key="1">
    <source>
        <dbReference type="SAM" id="MobiDB-lite"/>
    </source>
</evidence>